<dbReference type="Gramene" id="Pp3c3_24730V3.2">
    <property type="protein sequence ID" value="PAC:32942926.CDS.1"/>
    <property type="gene ID" value="Pp3c3_24730"/>
</dbReference>
<sequence>MIYNPDELLKYTQFQFQMFLSAKLLIPKSQLAWQSLAGKLKCYEISSELMLLFNK</sequence>
<evidence type="ECO:0000313" key="3">
    <source>
        <dbReference type="Proteomes" id="UP000006727"/>
    </source>
</evidence>
<gene>
    <name evidence="1" type="ORF">PHYPA_004912</name>
</gene>
<reference evidence="1 3" key="2">
    <citation type="journal article" date="2018" name="Plant J.">
        <title>The Physcomitrella patens chromosome-scale assembly reveals moss genome structure and evolution.</title>
        <authorList>
            <person name="Lang D."/>
            <person name="Ullrich K.K."/>
            <person name="Murat F."/>
            <person name="Fuchs J."/>
            <person name="Jenkins J."/>
            <person name="Haas F.B."/>
            <person name="Piednoel M."/>
            <person name="Gundlach H."/>
            <person name="Van Bel M."/>
            <person name="Meyberg R."/>
            <person name="Vives C."/>
            <person name="Morata J."/>
            <person name="Symeonidi A."/>
            <person name="Hiss M."/>
            <person name="Muchero W."/>
            <person name="Kamisugi Y."/>
            <person name="Saleh O."/>
            <person name="Blanc G."/>
            <person name="Decker E.L."/>
            <person name="van Gessel N."/>
            <person name="Grimwood J."/>
            <person name="Hayes R.D."/>
            <person name="Graham S.W."/>
            <person name="Gunter L.E."/>
            <person name="McDaniel S.F."/>
            <person name="Hoernstein S.N.W."/>
            <person name="Larsson A."/>
            <person name="Li F.W."/>
            <person name="Perroud P.F."/>
            <person name="Phillips J."/>
            <person name="Ranjan P."/>
            <person name="Rokshar D.S."/>
            <person name="Rothfels C.J."/>
            <person name="Schneider L."/>
            <person name="Shu S."/>
            <person name="Stevenson D.W."/>
            <person name="Thummler F."/>
            <person name="Tillich M."/>
            <person name="Villarreal Aguilar J.C."/>
            <person name="Widiez T."/>
            <person name="Wong G.K."/>
            <person name="Wymore A."/>
            <person name="Zhang Y."/>
            <person name="Zimmer A.D."/>
            <person name="Quatrano R.S."/>
            <person name="Mayer K.F.X."/>
            <person name="Goodstein D."/>
            <person name="Casacuberta J.M."/>
            <person name="Vandepoele K."/>
            <person name="Reski R."/>
            <person name="Cuming A.C."/>
            <person name="Tuskan G.A."/>
            <person name="Maumus F."/>
            <person name="Salse J."/>
            <person name="Schmutz J."/>
            <person name="Rensing S.A."/>
        </authorList>
    </citation>
    <scope>NUCLEOTIDE SEQUENCE [LARGE SCALE GENOMIC DNA]</scope>
    <source>
        <strain evidence="2 3">cv. Gransden 2004</strain>
    </source>
</reference>
<name>A0A2K1KVX2_PHYPA</name>
<dbReference type="Gramene" id="Pp3c3_24730V3.1">
    <property type="protein sequence ID" value="PAC:32942925.CDS.1"/>
    <property type="gene ID" value="Pp3c3_24730"/>
</dbReference>
<dbReference type="EnsemblPlants" id="Pp3c3_24730V3.1">
    <property type="protein sequence ID" value="PAC:32942925.CDS.1"/>
    <property type="gene ID" value="Pp3c3_24730"/>
</dbReference>
<dbReference type="EnsemblPlants" id="Pp3c3_24730V3.2">
    <property type="protein sequence ID" value="PAC:32942926.CDS.1"/>
    <property type="gene ID" value="Pp3c3_24730"/>
</dbReference>
<evidence type="ECO:0000313" key="2">
    <source>
        <dbReference type="EnsemblPlants" id="PAC:32942925.CDS.1"/>
    </source>
</evidence>
<reference evidence="2" key="3">
    <citation type="submission" date="2020-12" db="UniProtKB">
        <authorList>
            <consortium name="EnsemblPlants"/>
        </authorList>
    </citation>
    <scope>IDENTIFICATION</scope>
</reference>
<proteinExistence type="predicted"/>
<protein>
    <submittedName>
        <fullName evidence="1 2">Uncharacterized protein</fullName>
    </submittedName>
</protein>
<dbReference type="AlphaFoldDB" id="A0A2K1KVX2"/>
<reference evidence="1 3" key="1">
    <citation type="journal article" date="2008" name="Science">
        <title>The Physcomitrella genome reveals evolutionary insights into the conquest of land by plants.</title>
        <authorList>
            <person name="Rensing S."/>
            <person name="Lang D."/>
            <person name="Zimmer A."/>
            <person name="Terry A."/>
            <person name="Salamov A."/>
            <person name="Shapiro H."/>
            <person name="Nishiyama T."/>
            <person name="Perroud P.-F."/>
            <person name="Lindquist E."/>
            <person name="Kamisugi Y."/>
            <person name="Tanahashi T."/>
            <person name="Sakakibara K."/>
            <person name="Fujita T."/>
            <person name="Oishi K."/>
            <person name="Shin-I T."/>
            <person name="Kuroki Y."/>
            <person name="Toyoda A."/>
            <person name="Suzuki Y."/>
            <person name="Hashimoto A."/>
            <person name="Yamaguchi K."/>
            <person name="Sugano A."/>
            <person name="Kohara Y."/>
            <person name="Fujiyama A."/>
            <person name="Anterola A."/>
            <person name="Aoki S."/>
            <person name="Ashton N."/>
            <person name="Barbazuk W.B."/>
            <person name="Barker E."/>
            <person name="Bennetzen J."/>
            <person name="Bezanilla M."/>
            <person name="Blankenship R."/>
            <person name="Cho S.H."/>
            <person name="Dutcher S."/>
            <person name="Estelle M."/>
            <person name="Fawcett J.A."/>
            <person name="Gundlach H."/>
            <person name="Hanada K."/>
            <person name="Heyl A."/>
            <person name="Hicks K.A."/>
            <person name="Hugh J."/>
            <person name="Lohr M."/>
            <person name="Mayer K."/>
            <person name="Melkozernov A."/>
            <person name="Murata T."/>
            <person name="Nelson D."/>
            <person name="Pils B."/>
            <person name="Prigge M."/>
            <person name="Reiss B."/>
            <person name="Renner T."/>
            <person name="Rombauts S."/>
            <person name="Rushton P."/>
            <person name="Sanderfoot A."/>
            <person name="Schween G."/>
            <person name="Shiu S.-H."/>
            <person name="Stueber K."/>
            <person name="Theodoulou F.L."/>
            <person name="Tu H."/>
            <person name="Van de Peer Y."/>
            <person name="Verrier P.J."/>
            <person name="Waters E."/>
            <person name="Wood A."/>
            <person name="Yang L."/>
            <person name="Cove D."/>
            <person name="Cuming A."/>
            <person name="Hasebe M."/>
            <person name="Lucas S."/>
            <person name="Mishler D.B."/>
            <person name="Reski R."/>
            <person name="Grigoriev I."/>
            <person name="Quatrano R.S."/>
            <person name="Boore J.L."/>
        </authorList>
    </citation>
    <scope>NUCLEOTIDE SEQUENCE [LARGE SCALE GENOMIC DNA]</scope>
    <source>
        <strain evidence="2 3">cv. Gransden 2004</strain>
    </source>
</reference>
<evidence type="ECO:0000313" key="1">
    <source>
        <dbReference type="EMBL" id="PNR57918.1"/>
    </source>
</evidence>
<dbReference type="EMBL" id="ABEU02000003">
    <property type="protein sequence ID" value="PNR57918.1"/>
    <property type="molecule type" value="Genomic_DNA"/>
</dbReference>
<dbReference type="Proteomes" id="UP000006727">
    <property type="component" value="Chromosome 3"/>
</dbReference>
<accession>A0A2K1KVX2</accession>
<dbReference type="PaxDb" id="3218-PP1S446_13V6.1"/>
<dbReference type="InParanoid" id="A0A2K1KVX2"/>
<keyword evidence="3" id="KW-1185">Reference proteome</keyword>
<organism evidence="1">
    <name type="scientific">Physcomitrium patens</name>
    <name type="common">Spreading-leaved earth moss</name>
    <name type="synonym">Physcomitrella patens</name>
    <dbReference type="NCBI Taxonomy" id="3218"/>
    <lineage>
        <taxon>Eukaryota</taxon>
        <taxon>Viridiplantae</taxon>
        <taxon>Streptophyta</taxon>
        <taxon>Embryophyta</taxon>
        <taxon>Bryophyta</taxon>
        <taxon>Bryophytina</taxon>
        <taxon>Bryopsida</taxon>
        <taxon>Funariidae</taxon>
        <taxon>Funariales</taxon>
        <taxon>Funariaceae</taxon>
        <taxon>Physcomitrium</taxon>
    </lineage>
</organism>